<dbReference type="Proteomes" id="UP000054937">
    <property type="component" value="Unassembled WGS sequence"/>
</dbReference>
<comment type="caution">
    <text evidence="2">The sequence shown here is derived from an EMBL/GenBank/DDBJ whole genome shotgun (WGS) entry which is preliminary data.</text>
</comment>
<evidence type="ECO:0008006" key="4">
    <source>
        <dbReference type="Google" id="ProtNLM"/>
    </source>
</evidence>
<dbReference type="SUPFAM" id="SSF101908">
    <property type="entry name" value="Putative isomerase YbhE"/>
    <property type="match status" value="1"/>
</dbReference>
<feature type="region of interest" description="Disordered" evidence="1">
    <location>
        <begin position="1077"/>
        <end position="1097"/>
    </location>
</feature>
<evidence type="ECO:0000313" key="2">
    <source>
        <dbReference type="EMBL" id="KRX07883.1"/>
    </source>
</evidence>
<feature type="region of interest" description="Disordered" evidence="1">
    <location>
        <begin position="1124"/>
        <end position="1167"/>
    </location>
</feature>
<organism evidence="2 3">
    <name type="scientific">Pseudocohnilembus persalinus</name>
    <name type="common">Ciliate</name>
    <dbReference type="NCBI Taxonomy" id="266149"/>
    <lineage>
        <taxon>Eukaryota</taxon>
        <taxon>Sar</taxon>
        <taxon>Alveolata</taxon>
        <taxon>Ciliophora</taxon>
        <taxon>Intramacronucleata</taxon>
        <taxon>Oligohymenophorea</taxon>
        <taxon>Scuticociliatia</taxon>
        <taxon>Philasterida</taxon>
        <taxon>Pseudocohnilembidae</taxon>
        <taxon>Pseudocohnilembus</taxon>
    </lineage>
</organism>
<proteinExistence type="predicted"/>
<dbReference type="InterPro" id="IPR015943">
    <property type="entry name" value="WD40/YVTN_repeat-like_dom_sf"/>
</dbReference>
<evidence type="ECO:0000256" key="1">
    <source>
        <dbReference type="SAM" id="MobiDB-lite"/>
    </source>
</evidence>
<feature type="compositionally biased region" description="Low complexity" evidence="1">
    <location>
        <begin position="1127"/>
        <end position="1142"/>
    </location>
</feature>
<keyword evidence="3" id="KW-1185">Reference proteome</keyword>
<sequence>METEGIFYTNDTSQLNNYSPLYGFLDEENNLLYLGNRDSSVSILNISNKQNIQEINIIPESEQNASKVNWIGQTKDKKFLIVSEDQHLIRFYDITNPLDPILVVKQEIGLVIAEFIIHDSLNLLIQASLYAGQGPTFFDFSLIYDDGETFPITDLPVFHQMTSSLQNFFIDLSDDENFFISDNYQKGIQIIDIQDINNPKVLQIMKEEDDISIDAVIVQKTNGQQYIFHMTQYKIEVFQKKNYEDVQDTFNVQKYNYIITNSLFIFLDSWDGFLIFNISDPLNPELIRFYKEVVNDNEPGMVDGISTHPVYDDIIILGKSSDGVYIFNISDPYNPVQVGRTIIEGDTDDVAVLNQDTNFIITASGLYGIAILDISDLTNPVVVGLSEQVDVTVEEVVVSRDDKYAFAAGRKFGLYIYDISDKTDIKLINYLQTGGAEGISISKLMAGNILFIADGVFGIAIVNATNPLNIEVISRVQPGGTAYRIDFNLDESFIFVAQANENQVTIINIEDLYNPYVTQTLQEEDLQMWDVKVTKDNKYLCGIHDDGFYMMPVSTNQFIIQEAYFNDKSISVYDPLQIGQLINIYMFNYGEPQTKKIVQVYEYYDKELQKLDNYVIFTKTQSQLTIDYKNGDVVIGESFEIKIGKNSFEDPDDSNLSYILIVESLGQKIYKTEITQPTQFDQFTINFMESELKIEINSDPSVYNKELVLILQASDGLKKYAMKQGQLKKDWFMYYIKIESKQELTSQQPFPQCYVILERFYKGIIEYTNELFYNDLQIYIDNDPDQNVNYQLNKEQEKPVQHEIDTISLASNKTKNKGRHFIIKYKSMKLFLIKNALISRTLGVHYKKFLQYSSGITINSRQQKINQVQVFQQCKQSRNIVKKILKFMNMDWESVPMSQNQPLGEYFTSKCHRDILQIERIKPFRKEDKSFKLKINSKFGLVLQEFIITQESDQADSDFLSEASRHLKDNHSQDKLSTDHFKSTLQKFLSRKESQLEIKCTLQNEQQNKRKGRYSMANLANVQFLGKSKNIDESQIKSLTNQLSAYQKSEQNIEQQIDQEKYIPNLTTNKIKLQKIQQEEQSQDSQENNISPKSIQNSLFYSQRKKIKSEIELNRRVRIQSIQINTQKQSDSQNQLIQQQGKQNDELQNQENESEYNLSSSQQDEDFGSTRRNIYNENFNQKIQNNTLDIQRKKIGTFNCFTNNNNLNNSNIYNNNTINDFSKKNLSYNENQIVNSQAKFVVNENQKPQDNESYINQTGRPFLIDIETNIYNKEELNGTNHIDKSDIQNYSLKTRYQIDDFNFTLQ</sequence>
<dbReference type="Gene3D" id="2.130.10.10">
    <property type="entry name" value="YVTN repeat-like/Quinoprotein amine dehydrogenase"/>
    <property type="match status" value="1"/>
</dbReference>
<feature type="compositionally biased region" description="Polar residues" evidence="1">
    <location>
        <begin position="1146"/>
        <end position="1162"/>
    </location>
</feature>
<dbReference type="EMBL" id="LDAU01000078">
    <property type="protein sequence ID" value="KRX07883.1"/>
    <property type="molecule type" value="Genomic_DNA"/>
</dbReference>
<reference evidence="2 3" key="1">
    <citation type="journal article" date="2015" name="Sci. Rep.">
        <title>Genome of the facultative scuticociliatosis pathogen Pseudocohnilembus persalinus provides insight into its virulence through horizontal gene transfer.</title>
        <authorList>
            <person name="Xiong J."/>
            <person name="Wang G."/>
            <person name="Cheng J."/>
            <person name="Tian M."/>
            <person name="Pan X."/>
            <person name="Warren A."/>
            <person name="Jiang C."/>
            <person name="Yuan D."/>
            <person name="Miao W."/>
        </authorList>
    </citation>
    <scope>NUCLEOTIDE SEQUENCE [LARGE SCALE GENOMIC DNA]</scope>
    <source>
        <strain evidence="2">36N120E</strain>
    </source>
</reference>
<dbReference type="InParanoid" id="A0A0V0R0A8"/>
<protein>
    <recommendedName>
        <fullName evidence="4">WD40-repeat-containing domain</fullName>
    </recommendedName>
</protein>
<dbReference type="SUPFAM" id="SSF101898">
    <property type="entry name" value="NHL repeat"/>
    <property type="match status" value="1"/>
</dbReference>
<accession>A0A0V0R0A8</accession>
<name>A0A0V0R0A8_PSEPJ</name>
<feature type="compositionally biased region" description="Low complexity" evidence="1">
    <location>
        <begin position="1077"/>
        <end position="1091"/>
    </location>
</feature>
<evidence type="ECO:0000313" key="3">
    <source>
        <dbReference type="Proteomes" id="UP000054937"/>
    </source>
</evidence>
<gene>
    <name evidence="2" type="ORF">PPERSA_10271</name>
</gene>